<dbReference type="RefSeq" id="WP_215486835.1">
    <property type="nucleotide sequence ID" value="NZ_BAAAPJ010000002.1"/>
</dbReference>
<name>A0ABS5XST9_9MICO</name>
<sequence length="176" mass="16977">MPSRETPSRARRWRARHALVCAAGAAGLLAVALSGVGGSYAMWNDAASVDAGTITAGTAGIAASWSGGQPDAAGGDLLPGESVRRAATVSNTGATSLMISAAAVGSAGFEVRVGAGGCPAGPLGGPAGDGRSQATGVTLAPGAATVVCVEVRATAAAIPAQSVAFTVRFDGMQVAR</sequence>
<comment type="caution">
    <text evidence="1">The sequence shown here is derived from an EMBL/GenBank/DDBJ whole genome shotgun (WGS) entry which is preliminary data.</text>
</comment>
<evidence type="ECO:0000313" key="1">
    <source>
        <dbReference type="EMBL" id="MBT8797591.1"/>
    </source>
</evidence>
<organism evidence="1 2">
    <name type="scientific">Microbacterium flavum</name>
    <dbReference type="NCBI Taxonomy" id="415216"/>
    <lineage>
        <taxon>Bacteria</taxon>
        <taxon>Bacillati</taxon>
        <taxon>Actinomycetota</taxon>
        <taxon>Actinomycetes</taxon>
        <taxon>Micrococcales</taxon>
        <taxon>Microbacteriaceae</taxon>
        <taxon>Microbacterium</taxon>
    </lineage>
</organism>
<keyword evidence="2" id="KW-1185">Reference proteome</keyword>
<accession>A0ABS5XST9</accession>
<proteinExistence type="predicted"/>
<evidence type="ECO:0008006" key="3">
    <source>
        <dbReference type="Google" id="ProtNLM"/>
    </source>
</evidence>
<dbReference type="EMBL" id="JAFLHG010000004">
    <property type="protein sequence ID" value="MBT8797591.1"/>
    <property type="molecule type" value="Genomic_DNA"/>
</dbReference>
<dbReference type="Proteomes" id="UP000740605">
    <property type="component" value="Unassembled WGS sequence"/>
</dbReference>
<reference evidence="1 2" key="1">
    <citation type="submission" date="2021-03" db="EMBL/GenBank/DDBJ databases">
        <title>Microbacterium pauli sp. nov., isolated from microfiltered milk.</title>
        <authorList>
            <person name="Bellassi P."/>
            <person name="Fontana A."/>
            <person name="Callegari M.L."/>
            <person name="Lorenzo M."/>
            <person name="Cappa F."/>
        </authorList>
    </citation>
    <scope>NUCLEOTIDE SEQUENCE [LARGE SCALE GENOMIC DNA]</scope>
    <source>
        <strain evidence="1 2">DSM 18909</strain>
    </source>
</reference>
<evidence type="ECO:0000313" key="2">
    <source>
        <dbReference type="Proteomes" id="UP000740605"/>
    </source>
</evidence>
<gene>
    <name evidence="1" type="ORF">J0P97_05845</name>
</gene>
<protein>
    <recommendedName>
        <fullName evidence="3">Ribosomally synthesized peptide with SipW-like signal peptide</fullName>
    </recommendedName>
</protein>